<dbReference type="InterPro" id="IPR019787">
    <property type="entry name" value="Znf_PHD-finger"/>
</dbReference>
<feature type="region of interest" description="Disordered" evidence="5">
    <location>
        <begin position="1"/>
        <end position="52"/>
    </location>
</feature>
<name>A0A9P0D8M3_9CUCU</name>
<dbReference type="InterPro" id="IPR013083">
    <property type="entry name" value="Znf_RING/FYVE/PHD"/>
</dbReference>
<feature type="compositionally biased region" description="Basic residues" evidence="5">
    <location>
        <begin position="1"/>
        <end position="11"/>
    </location>
</feature>
<feature type="compositionally biased region" description="Basic residues" evidence="5">
    <location>
        <begin position="19"/>
        <end position="46"/>
    </location>
</feature>
<sequence>MNRKSKRKRNNKNLGQQPGRKKAKELLKKKKKKKKMEPRKLVKRRVFSSSDSSIEVDLVDTDDDNNSSESNKISDNKLCVICDDEGKDRGLWFQCPKCKKWAHAACTDLDIKQAKAKKWLCDFCNRLRILQLKKKTSQLKKGLKCIIHSRFVKKNKFAHKTKDLVNGFEVIQLQSLSSSFYPTYPSK</sequence>
<evidence type="ECO:0000313" key="7">
    <source>
        <dbReference type="EMBL" id="CAH1113864.1"/>
    </source>
</evidence>
<evidence type="ECO:0000313" key="8">
    <source>
        <dbReference type="Proteomes" id="UP001153636"/>
    </source>
</evidence>
<dbReference type="CDD" id="cd15489">
    <property type="entry name" value="PHD_SF"/>
    <property type="match status" value="1"/>
</dbReference>
<reference evidence="7" key="1">
    <citation type="submission" date="2022-01" db="EMBL/GenBank/DDBJ databases">
        <authorList>
            <person name="King R."/>
        </authorList>
    </citation>
    <scope>NUCLEOTIDE SEQUENCE</scope>
</reference>
<dbReference type="InterPro" id="IPR011011">
    <property type="entry name" value="Znf_FYVE_PHD"/>
</dbReference>
<dbReference type="Pfam" id="PF00628">
    <property type="entry name" value="PHD"/>
    <property type="match status" value="1"/>
</dbReference>
<proteinExistence type="predicted"/>
<dbReference type="OrthoDB" id="8191755at2759"/>
<organism evidence="7 8">
    <name type="scientific">Psylliodes chrysocephalus</name>
    <dbReference type="NCBI Taxonomy" id="3402493"/>
    <lineage>
        <taxon>Eukaryota</taxon>
        <taxon>Metazoa</taxon>
        <taxon>Ecdysozoa</taxon>
        <taxon>Arthropoda</taxon>
        <taxon>Hexapoda</taxon>
        <taxon>Insecta</taxon>
        <taxon>Pterygota</taxon>
        <taxon>Neoptera</taxon>
        <taxon>Endopterygota</taxon>
        <taxon>Coleoptera</taxon>
        <taxon>Polyphaga</taxon>
        <taxon>Cucujiformia</taxon>
        <taxon>Chrysomeloidea</taxon>
        <taxon>Chrysomelidae</taxon>
        <taxon>Galerucinae</taxon>
        <taxon>Alticini</taxon>
        <taxon>Psylliodes</taxon>
    </lineage>
</organism>
<dbReference type="PROSITE" id="PS50016">
    <property type="entry name" value="ZF_PHD_2"/>
    <property type="match status" value="1"/>
</dbReference>
<dbReference type="AlphaFoldDB" id="A0A9P0D8M3"/>
<evidence type="ECO:0000256" key="3">
    <source>
        <dbReference type="ARBA" id="ARBA00022833"/>
    </source>
</evidence>
<evidence type="ECO:0000256" key="4">
    <source>
        <dbReference type="PROSITE-ProRule" id="PRU00146"/>
    </source>
</evidence>
<evidence type="ECO:0000256" key="1">
    <source>
        <dbReference type="ARBA" id="ARBA00022723"/>
    </source>
</evidence>
<protein>
    <recommendedName>
        <fullName evidence="6">PHD-type domain-containing protein</fullName>
    </recommendedName>
</protein>
<gene>
    <name evidence="7" type="ORF">PSYICH_LOCUS13229</name>
</gene>
<dbReference type="InterPro" id="IPR001965">
    <property type="entry name" value="Znf_PHD"/>
</dbReference>
<feature type="domain" description="PHD-type" evidence="6">
    <location>
        <begin position="76"/>
        <end position="127"/>
    </location>
</feature>
<dbReference type="SUPFAM" id="SSF57903">
    <property type="entry name" value="FYVE/PHD zinc finger"/>
    <property type="match status" value="1"/>
</dbReference>
<dbReference type="EMBL" id="OV651819">
    <property type="protein sequence ID" value="CAH1113864.1"/>
    <property type="molecule type" value="Genomic_DNA"/>
</dbReference>
<evidence type="ECO:0000256" key="5">
    <source>
        <dbReference type="SAM" id="MobiDB-lite"/>
    </source>
</evidence>
<keyword evidence="3" id="KW-0862">Zinc</keyword>
<keyword evidence="8" id="KW-1185">Reference proteome</keyword>
<accession>A0A9P0D8M3</accession>
<evidence type="ECO:0000256" key="2">
    <source>
        <dbReference type="ARBA" id="ARBA00022771"/>
    </source>
</evidence>
<keyword evidence="2 4" id="KW-0863">Zinc-finger</keyword>
<keyword evidence="1" id="KW-0479">Metal-binding</keyword>
<dbReference type="GO" id="GO:0008270">
    <property type="term" value="F:zinc ion binding"/>
    <property type="evidence" value="ECO:0007669"/>
    <property type="project" value="UniProtKB-KW"/>
</dbReference>
<dbReference type="Gene3D" id="3.30.40.10">
    <property type="entry name" value="Zinc/RING finger domain, C3HC4 (zinc finger)"/>
    <property type="match status" value="1"/>
</dbReference>
<dbReference type="SMART" id="SM00249">
    <property type="entry name" value="PHD"/>
    <property type="match status" value="1"/>
</dbReference>
<dbReference type="Proteomes" id="UP001153636">
    <property type="component" value="Chromosome 7"/>
</dbReference>
<evidence type="ECO:0000259" key="6">
    <source>
        <dbReference type="PROSITE" id="PS50016"/>
    </source>
</evidence>